<protein>
    <submittedName>
        <fullName evidence="2">Tautomerase/MIF superfamily</fullName>
    </submittedName>
</protein>
<proteinExistence type="inferred from homology"/>
<sequence length="122" mass="12945">MPLITITTNVECSPEGKAKLAQLINQEVTNTHSGTPASHVHVHIMASEFLSFGGDANSPCATVTVKCAAQLLDGAARKSLVERIVPLLQSNLGCSPERTTTFFHEVPVEAIAVGTNIMVFSK</sequence>
<dbReference type="Pfam" id="PF01187">
    <property type="entry name" value="MIF"/>
    <property type="match status" value="1"/>
</dbReference>
<dbReference type="Proteomes" id="UP000815325">
    <property type="component" value="Unassembled WGS sequence"/>
</dbReference>
<keyword evidence="3" id="KW-1185">Reference proteome</keyword>
<dbReference type="InterPro" id="IPR014347">
    <property type="entry name" value="Tautomerase/MIF_sf"/>
</dbReference>
<name>A0ABQ7FVZ9_DUNSA</name>
<evidence type="ECO:0000313" key="2">
    <source>
        <dbReference type="EMBL" id="KAF5826560.1"/>
    </source>
</evidence>
<comment type="similarity">
    <text evidence="1">Belongs to the MIF family.</text>
</comment>
<dbReference type="EMBL" id="MU070840">
    <property type="protein sequence ID" value="KAF5826560.1"/>
    <property type="molecule type" value="Genomic_DNA"/>
</dbReference>
<gene>
    <name evidence="2" type="ORF">DUNSADRAFT_2745</name>
</gene>
<dbReference type="InterPro" id="IPR001398">
    <property type="entry name" value="Macrophage_inhib_fac"/>
</dbReference>
<evidence type="ECO:0000256" key="1">
    <source>
        <dbReference type="ARBA" id="ARBA00005851"/>
    </source>
</evidence>
<dbReference type="Gene3D" id="3.30.429.10">
    <property type="entry name" value="Macrophage Migration Inhibitory Factor"/>
    <property type="match status" value="1"/>
</dbReference>
<reference evidence="2" key="1">
    <citation type="submission" date="2017-08" db="EMBL/GenBank/DDBJ databases">
        <authorList>
            <person name="Polle J.E."/>
            <person name="Barry K."/>
            <person name="Cushman J."/>
            <person name="Schmutz J."/>
            <person name="Tran D."/>
            <person name="Hathwaick L.T."/>
            <person name="Yim W.C."/>
            <person name="Jenkins J."/>
            <person name="Mckie-Krisberg Z.M."/>
            <person name="Prochnik S."/>
            <person name="Lindquist E."/>
            <person name="Dockter R.B."/>
            <person name="Adam C."/>
            <person name="Molina H."/>
            <person name="Bunkerborg J."/>
            <person name="Jin E."/>
            <person name="Buchheim M."/>
            <person name="Magnuson J."/>
        </authorList>
    </citation>
    <scope>NUCLEOTIDE SEQUENCE</scope>
    <source>
        <strain evidence="2">CCAP 19/18</strain>
    </source>
</reference>
<comment type="caution">
    <text evidence="2">The sequence shown here is derived from an EMBL/GenBank/DDBJ whole genome shotgun (WGS) entry which is preliminary data.</text>
</comment>
<organism evidence="2 3">
    <name type="scientific">Dunaliella salina</name>
    <name type="common">Green alga</name>
    <name type="synonym">Protococcus salinus</name>
    <dbReference type="NCBI Taxonomy" id="3046"/>
    <lineage>
        <taxon>Eukaryota</taxon>
        <taxon>Viridiplantae</taxon>
        <taxon>Chlorophyta</taxon>
        <taxon>core chlorophytes</taxon>
        <taxon>Chlorophyceae</taxon>
        <taxon>CS clade</taxon>
        <taxon>Chlamydomonadales</taxon>
        <taxon>Dunaliellaceae</taxon>
        <taxon>Dunaliella</taxon>
    </lineage>
</organism>
<accession>A0ABQ7FVZ9</accession>
<evidence type="ECO:0000313" key="3">
    <source>
        <dbReference type="Proteomes" id="UP000815325"/>
    </source>
</evidence>
<dbReference type="SUPFAM" id="SSF55331">
    <property type="entry name" value="Tautomerase/MIF"/>
    <property type="match status" value="1"/>
</dbReference>